<dbReference type="RefSeq" id="WP_308449577.1">
    <property type="nucleotide sequence ID" value="NZ_JAJEQC010000009.1"/>
</dbReference>
<evidence type="ECO:0000313" key="1">
    <source>
        <dbReference type="EMBL" id="MCC2137337.1"/>
    </source>
</evidence>
<reference evidence="1" key="1">
    <citation type="submission" date="2021-10" db="EMBL/GenBank/DDBJ databases">
        <title>Anaerobic single-cell dispensing facilitates the cultivation of human gut bacteria.</title>
        <authorList>
            <person name="Afrizal A."/>
        </authorList>
    </citation>
    <scope>NUCLEOTIDE SEQUENCE</scope>
    <source>
        <strain evidence="1">CLA-AA-H250</strain>
    </source>
</reference>
<dbReference type="AlphaFoldDB" id="A0AAE3AL20"/>
<dbReference type="Proteomes" id="UP001199424">
    <property type="component" value="Unassembled WGS sequence"/>
</dbReference>
<dbReference type="InterPro" id="IPR043740">
    <property type="entry name" value="DUF5685"/>
</dbReference>
<proteinExistence type="predicted"/>
<gene>
    <name evidence="1" type="ORF">LKD31_09955</name>
</gene>
<evidence type="ECO:0000313" key="2">
    <source>
        <dbReference type="Proteomes" id="UP001199424"/>
    </source>
</evidence>
<protein>
    <submittedName>
        <fullName evidence="1">DUF5685 family protein</fullName>
    </submittedName>
</protein>
<name>A0AAE3AL20_9FIRM</name>
<dbReference type="Pfam" id="PF18937">
    <property type="entry name" value="DUF5685"/>
    <property type="match status" value="1"/>
</dbReference>
<sequence>MFGYVRPFKGEMLVKEYDAYKGVYCQLCRALGKYYGFPMRLTLSYDCTLYAMLALNQRDADVKAEKKRCCCNPMKKCTYVCPANEDVFAEEAFHKAAALSIIMTVHKLRDTAADEDGLKAFGARVLRLFARRAMKKASNDYPFMADAVQKMMDDQADAEHAKEISIDRCSAPTAEMLQTICAELGSNAGEKAVLSEVGYFLGRWIYIMDAADDLTDDLLQQKFNPFIQKLGLESSRGLHLLPEERKRADEECNAVLNGSLARLLPAVNLLPSGKFTRILENIFEKGLPEMQREILFLHIKKEKRHD</sequence>
<accession>A0AAE3AL20</accession>
<organism evidence="1 2">
    <name type="scientific">Hominenteromicrobium mulieris</name>
    <dbReference type="NCBI Taxonomy" id="2885357"/>
    <lineage>
        <taxon>Bacteria</taxon>
        <taxon>Bacillati</taxon>
        <taxon>Bacillota</taxon>
        <taxon>Clostridia</taxon>
        <taxon>Eubacteriales</taxon>
        <taxon>Oscillospiraceae</taxon>
        <taxon>Hominenteromicrobium</taxon>
    </lineage>
</organism>
<dbReference type="EMBL" id="JAJEQC010000009">
    <property type="protein sequence ID" value="MCC2137337.1"/>
    <property type="molecule type" value="Genomic_DNA"/>
</dbReference>
<comment type="caution">
    <text evidence="1">The sequence shown here is derived from an EMBL/GenBank/DDBJ whole genome shotgun (WGS) entry which is preliminary data.</text>
</comment>
<keyword evidence="2" id="KW-1185">Reference proteome</keyword>